<organism evidence="1 2">
    <name type="scientific">Trichoderma aggressivum f. europaeum</name>
    <dbReference type="NCBI Taxonomy" id="173218"/>
    <lineage>
        <taxon>Eukaryota</taxon>
        <taxon>Fungi</taxon>
        <taxon>Dikarya</taxon>
        <taxon>Ascomycota</taxon>
        <taxon>Pezizomycotina</taxon>
        <taxon>Sordariomycetes</taxon>
        <taxon>Hypocreomycetidae</taxon>
        <taxon>Hypocreales</taxon>
        <taxon>Hypocreaceae</taxon>
        <taxon>Trichoderma</taxon>
    </lineage>
</organism>
<accession>A0AAE1ICG9</accession>
<dbReference type="GeneID" id="87920169"/>
<comment type="caution">
    <text evidence="1">The sequence shown here is derived from an EMBL/GenBank/DDBJ whole genome shotgun (WGS) entry which is preliminary data.</text>
</comment>
<reference evidence="1" key="1">
    <citation type="submission" date="2023-11" db="EMBL/GenBank/DDBJ databases">
        <title>The genome sequences of three competitors of mushroom-forming fungi.</title>
        <authorList>
            <person name="Beijen E."/>
            <person name="Ohm R.A."/>
        </authorList>
    </citation>
    <scope>NUCLEOTIDE SEQUENCE</scope>
    <source>
        <strain evidence="1">CBS 100526</strain>
    </source>
</reference>
<gene>
    <name evidence="1" type="ORF">Triagg1_5719</name>
</gene>
<keyword evidence="2" id="KW-1185">Reference proteome</keyword>
<evidence type="ECO:0000313" key="2">
    <source>
        <dbReference type="Proteomes" id="UP001273209"/>
    </source>
</evidence>
<protein>
    <submittedName>
        <fullName evidence="1">Uncharacterized protein</fullName>
    </submittedName>
</protein>
<name>A0AAE1ICG9_9HYPO</name>
<evidence type="ECO:0000313" key="1">
    <source>
        <dbReference type="EMBL" id="KAK4072674.1"/>
    </source>
</evidence>
<dbReference type="EMBL" id="JAWRVG010000021">
    <property type="protein sequence ID" value="KAK4072674.1"/>
    <property type="molecule type" value="Genomic_DNA"/>
</dbReference>
<dbReference type="Proteomes" id="UP001273209">
    <property type="component" value="Unassembled WGS sequence"/>
</dbReference>
<dbReference type="AlphaFoldDB" id="A0AAE1ICG9"/>
<dbReference type="RefSeq" id="XP_062755232.1">
    <property type="nucleotide sequence ID" value="XM_062900265.1"/>
</dbReference>
<proteinExistence type="predicted"/>
<sequence>MSKGRYATTCVHVYSKKALQVEDITSIDGPTRTRTNCYRQDTTPELPASKGKLLLLHKAGPYLHIRSCFRVLGTPEAVVEQPCENPKLQSSILPGKGFPLTSTDQRMKGEKADETAMVLLVNSSRHDLPGSAADYWVAIELAPSPEEPF</sequence>